<dbReference type="Gene3D" id="3.40.50.1010">
    <property type="entry name" value="5'-nuclease"/>
    <property type="match status" value="1"/>
</dbReference>
<name>A0ABP1D894_9APHY</name>
<dbReference type="Pfam" id="PF10373">
    <property type="entry name" value="EST1_DNA_bind"/>
    <property type="match status" value="1"/>
</dbReference>
<sequence length="1279" mass="141599">MPDESSQLLAPSRKGKERQAPQPTDIAEKLYALQRKQAQMSRPKERPERAHPSSSSTSRVAAARSPSPRKLLAPNPNIIVSRSHSPEPDVQDFSRRLKISPASPRAAHSRAQNGSSSHPVAKLYNPNAPEPGRKAVITAEPDAMSDGASSSYAPRAGVPSRTHQPAQSSRAAGGDGHRLFDPRKDNPTKFFPRGGSPNMSSRPTPTPKSSGDYISASSTSSASYAHSFISSNFTLSSTTTDSSASSAIFDHERRSEESSGQTSALSNQLKRVYRSISTLEEKLKSEDWDFDEEVERESGRVGVLVKSKLANGSPVQEVKGSSEEQERERWKKIINRHKELAENMHYMLSLTSAPTLPSSLRNVPIKYNLIIRLWTHAFHKPLESLRKAANPPTSSRVALEHLQDFIYYAYTFYTCLFEERNLSAFRGGWVEALGDLARYRMAVSVMVDNAAAPSPSALPARVTTLSASNLTPRPPTPLGNGSAVSDKAASPTPAPRIDDSQAASQLEAVVPVSNIKQQQAYQPSVGILAARLMELDPEKERWRQIAREWYARGLAATPGAGKLHHHLGLLSRDKDGGEEELRGVYHFVKSLITVHPFTTSRESIQPLWSVAAQKRRQAPEARLSELFVLLHGMLFTNIQLDDFKGILSRFEEKLLIEGEVVEEREWIMMAIVNLGALLEFGKPTAVLRRVSGVGGRDTMPGVPPPSSPANGVAGKVKLMAKRGEGEEKKMDVDDETGRAAASQTSPLLANASTTSSPELPIAFQYAVQLAFSMLAQALRKPTRKTSPFAQHSLNPYIVIMLTFLSTILKDRHALAILERSIPWEALATFFNTMSRRLLQREQDKERSESALLLTSGCAPLPEDWCLRGLGWGGKKVYERGFWGKDVGCGDEKNIEVEVLDRCEANEEMMDGIIEDENEDDPKAQVDPTRQAMQGRWVRAARAALKIGKIVNGLTFVPPVNKDDRGEWRIEGALADKVARWEEEDRREREEEERRLRGTKWGDDDSMDVDDEDVGMDGGSSDDNEDDEDDTDEVKALKARYRYLQSLLQSSPNPWSSPRRQPRGRTSRKAAATRQSLRVVPGYTILIVDTNILLSSLPMFSRLVESQQWTIIVPLPVIMELDGLASNSSPLGEAALSAASSITSHIRSHSNSLKVQTSRGNFLQSLNVRTELVEFNGNEDSWERNMDDLILRAAIWQKDHWADRSAFFKLDSARDTSGAAKVILLSFDRMRKSCLSLSCNSLLRVLTTIILSDIVRLKARSREVDAADERDLASILAMGT</sequence>
<keyword evidence="5" id="KW-1185">Reference proteome</keyword>
<evidence type="ECO:0008006" key="6">
    <source>
        <dbReference type="Google" id="ProtNLM"/>
    </source>
</evidence>
<evidence type="ECO:0000313" key="5">
    <source>
        <dbReference type="Proteomes" id="UP001497453"/>
    </source>
</evidence>
<dbReference type="EMBL" id="OZ037946">
    <property type="protein sequence ID" value="CAL1704095.1"/>
    <property type="molecule type" value="Genomic_DNA"/>
</dbReference>
<feature type="compositionally biased region" description="Basic and acidic residues" evidence="1">
    <location>
        <begin position="723"/>
        <end position="737"/>
    </location>
</feature>
<evidence type="ECO:0000259" key="2">
    <source>
        <dbReference type="Pfam" id="PF10373"/>
    </source>
</evidence>
<feature type="compositionally biased region" description="Polar residues" evidence="1">
    <location>
        <begin position="161"/>
        <end position="170"/>
    </location>
</feature>
<feature type="compositionally biased region" description="Polar residues" evidence="1">
    <location>
        <begin position="741"/>
        <end position="751"/>
    </location>
</feature>
<dbReference type="Proteomes" id="UP001497453">
    <property type="component" value="Chromosome 3"/>
</dbReference>
<feature type="region of interest" description="Disordered" evidence="1">
    <location>
        <begin position="1048"/>
        <end position="1072"/>
    </location>
</feature>
<feature type="region of interest" description="Disordered" evidence="1">
    <location>
        <begin position="247"/>
        <end position="267"/>
    </location>
</feature>
<feature type="compositionally biased region" description="Low complexity" evidence="1">
    <location>
        <begin position="100"/>
        <end position="111"/>
    </location>
</feature>
<dbReference type="Pfam" id="PF13638">
    <property type="entry name" value="PIN_4"/>
    <property type="match status" value="1"/>
</dbReference>
<dbReference type="PANTHER" id="PTHR15696">
    <property type="entry name" value="SMG-7 SUPPRESSOR WITH MORPHOLOGICAL EFFECT ON GENITALIA PROTEIN 7"/>
    <property type="match status" value="1"/>
</dbReference>
<evidence type="ECO:0000256" key="1">
    <source>
        <dbReference type="SAM" id="MobiDB-lite"/>
    </source>
</evidence>
<reference evidence="5" key="1">
    <citation type="submission" date="2024-04" db="EMBL/GenBank/DDBJ databases">
        <authorList>
            <person name="Shaw F."/>
            <person name="Minotto A."/>
        </authorList>
    </citation>
    <scope>NUCLEOTIDE SEQUENCE [LARGE SCALE GENOMIC DNA]</scope>
</reference>
<dbReference type="CDD" id="cd09880">
    <property type="entry name" value="PIN_Smg5-6-like"/>
    <property type="match status" value="1"/>
</dbReference>
<dbReference type="InterPro" id="IPR002716">
    <property type="entry name" value="PIN_dom"/>
</dbReference>
<feature type="compositionally biased region" description="Polar residues" evidence="1">
    <location>
        <begin position="258"/>
        <end position="267"/>
    </location>
</feature>
<evidence type="ECO:0000313" key="4">
    <source>
        <dbReference type="EMBL" id="CAL1704095.1"/>
    </source>
</evidence>
<dbReference type="InterPro" id="IPR045153">
    <property type="entry name" value="Est1/Ebs1-like"/>
</dbReference>
<proteinExistence type="predicted"/>
<accession>A0ABP1D894</accession>
<gene>
    <name evidence="4" type="ORF">GFSPODELE1_LOCUS4847</name>
</gene>
<dbReference type="Gene3D" id="1.25.40.10">
    <property type="entry name" value="Tetratricopeptide repeat domain"/>
    <property type="match status" value="1"/>
</dbReference>
<feature type="domain" description="PIN" evidence="3">
    <location>
        <begin position="1085"/>
        <end position="1228"/>
    </location>
</feature>
<evidence type="ECO:0000259" key="3">
    <source>
        <dbReference type="Pfam" id="PF13638"/>
    </source>
</evidence>
<dbReference type="InterPro" id="IPR011990">
    <property type="entry name" value="TPR-like_helical_dom_sf"/>
</dbReference>
<feature type="compositionally biased region" description="Acidic residues" evidence="1">
    <location>
        <begin position="1003"/>
        <end position="1031"/>
    </location>
</feature>
<feature type="compositionally biased region" description="Basic and acidic residues" evidence="1">
    <location>
        <begin position="42"/>
        <end position="51"/>
    </location>
</feature>
<feature type="compositionally biased region" description="Basic and acidic residues" evidence="1">
    <location>
        <begin position="84"/>
        <end position="95"/>
    </location>
</feature>
<dbReference type="SUPFAM" id="SSF48452">
    <property type="entry name" value="TPR-like"/>
    <property type="match status" value="1"/>
</dbReference>
<feature type="region of interest" description="Disordered" evidence="1">
    <location>
        <begin position="1"/>
        <end position="217"/>
    </location>
</feature>
<feature type="region of interest" description="Disordered" evidence="1">
    <location>
        <begin position="467"/>
        <end position="500"/>
    </location>
</feature>
<feature type="compositionally biased region" description="Low complexity" evidence="1">
    <location>
        <begin position="52"/>
        <end position="69"/>
    </location>
</feature>
<feature type="domain" description="DNA/RNA-binding" evidence="2">
    <location>
        <begin position="546"/>
        <end position="651"/>
    </location>
</feature>
<dbReference type="InterPro" id="IPR029060">
    <property type="entry name" value="PIN-like_dom_sf"/>
</dbReference>
<feature type="compositionally biased region" description="Basic and acidic residues" evidence="1">
    <location>
        <begin position="980"/>
        <end position="1002"/>
    </location>
</feature>
<dbReference type="SUPFAM" id="SSF88723">
    <property type="entry name" value="PIN domain-like"/>
    <property type="match status" value="1"/>
</dbReference>
<feature type="region of interest" description="Disordered" evidence="1">
    <location>
        <begin position="723"/>
        <end position="751"/>
    </location>
</feature>
<dbReference type="PANTHER" id="PTHR15696:SF0">
    <property type="entry name" value="TELOMERASE-BINDING PROTEIN EST1A"/>
    <property type="match status" value="1"/>
</dbReference>
<feature type="compositionally biased region" description="Polar residues" evidence="1">
    <location>
        <begin position="1048"/>
        <end position="1058"/>
    </location>
</feature>
<feature type="compositionally biased region" description="Basic and acidic residues" evidence="1">
    <location>
        <begin position="175"/>
        <end position="187"/>
    </location>
</feature>
<dbReference type="InterPro" id="IPR018834">
    <property type="entry name" value="DNA/RNA-bd_Est1-type"/>
</dbReference>
<organism evidence="4 5">
    <name type="scientific">Somion occarium</name>
    <dbReference type="NCBI Taxonomy" id="3059160"/>
    <lineage>
        <taxon>Eukaryota</taxon>
        <taxon>Fungi</taxon>
        <taxon>Dikarya</taxon>
        <taxon>Basidiomycota</taxon>
        <taxon>Agaricomycotina</taxon>
        <taxon>Agaricomycetes</taxon>
        <taxon>Polyporales</taxon>
        <taxon>Cerrenaceae</taxon>
        <taxon>Somion</taxon>
    </lineage>
</organism>
<feature type="region of interest" description="Disordered" evidence="1">
    <location>
        <begin position="980"/>
        <end position="1031"/>
    </location>
</feature>
<protein>
    <recommendedName>
        <fullName evidence="6">PIN domain-containing protein</fullName>
    </recommendedName>
</protein>